<organism evidence="4 5">
    <name type="scientific">Mycolicibacterium madagascariense</name>
    <dbReference type="NCBI Taxonomy" id="212765"/>
    <lineage>
        <taxon>Bacteria</taxon>
        <taxon>Bacillati</taxon>
        <taxon>Actinomycetota</taxon>
        <taxon>Actinomycetes</taxon>
        <taxon>Mycobacteriales</taxon>
        <taxon>Mycobacteriaceae</taxon>
        <taxon>Mycolicibacterium</taxon>
    </lineage>
</organism>
<evidence type="ECO:0000313" key="4">
    <source>
        <dbReference type="EMBL" id="BBZ30793.1"/>
    </source>
</evidence>
<evidence type="ECO:0000259" key="2">
    <source>
        <dbReference type="Pfam" id="PF13649"/>
    </source>
</evidence>
<name>A0A7I7XNZ2_9MYCO</name>
<dbReference type="InterPro" id="IPR041698">
    <property type="entry name" value="Methyltransf_25"/>
</dbReference>
<proteinExistence type="predicted"/>
<dbReference type="Pfam" id="PF10119">
    <property type="entry name" value="MethyTransf_Reg"/>
    <property type="match status" value="1"/>
</dbReference>
<dbReference type="Gene3D" id="3.40.50.150">
    <property type="entry name" value="Vaccinia Virus protein VP39"/>
    <property type="match status" value="1"/>
</dbReference>
<dbReference type="RefSeq" id="WP_163742476.1">
    <property type="nucleotide sequence ID" value="NZ_AP022610.1"/>
</dbReference>
<accession>A0A7I7XNZ2</accession>
<feature type="domain" description="Methyltransferase regulatory" evidence="1">
    <location>
        <begin position="221"/>
        <end position="304"/>
    </location>
</feature>
<dbReference type="InterPro" id="IPR048976">
    <property type="entry name" value="WHD_PKMT"/>
</dbReference>
<dbReference type="Pfam" id="PF13649">
    <property type="entry name" value="Methyltransf_25"/>
    <property type="match status" value="1"/>
</dbReference>
<sequence length="537" mass="59945">MTERGPVEALRADYDDAPYESYSHPRSAPGHLAAVAWLFGLECAQLSHARVLEIGCAAAGNLIPFAATYPDARVVGIDLSRVHVAQGRERVRALGLANVELLVGDIGQMDLSGLGAFDYVVCHGVYSWVPREVQDQLLAACRHLLAPQGVAYLSYNVYPGWKAKEIVRDAMLLRVPPNASPAERVRHARDAVDFLESVAQPDGVLARALADHRMLAAETGDYYLLHEELEAYNIPCYFRDFVQRARDHGLDYLAEAQLEYMFAQNYGPAVVDGLVPRYGHDHVLLEQHLDFVLNRAFRETLLVRGERAADIRHRLDRNRFERLHVAAFLPPLTTEPRFDDSVQHYGDPSTGTLSARDPVTKAALAALHRRWPWTLSRRELIDEVRAQLPAGSEAPPVESRVDDLLEGLIGHGHARVRLEPVAPTSEAGSIRLNEPARLMAELTAPLAEAFVVNPWHETMPLEPLDRYLLPLLDGSRDRDELVDALVNVFGENRIRIELDDEQESDPDTVRAVLTQEVDGLPERLAELRLLRVSDPPP</sequence>
<dbReference type="PANTHER" id="PTHR43667:SF2">
    <property type="entry name" value="FATTY ACID C-METHYL TRANSFERASE"/>
    <property type="match status" value="1"/>
</dbReference>
<dbReference type="Proteomes" id="UP000466517">
    <property type="component" value="Chromosome"/>
</dbReference>
<dbReference type="AlphaFoldDB" id="A0A7I7XNZ2"/>
<feature type="domain" description="Methyltransferase" evidence="2">
    <location>
        <begin position="51"/>
        <end position="149"/>
    </location>
</feature>
<protein>
    <recommendedName>
        <fullName evidence="6">Methyltransferase</fullName>
    </recommendedName>
</protein>
<reference evidence="4 5" key="1">
    <citation type="journal article" date="2019" name="Emerg. Microbes Infect.">
        <title>Comprehensive subspecies identification of 175 nontuberculous mycobacteria species based on 7547 genomic profiles.</title>
        <authorList>
            <person name="Matsumoto Y."/>
            <person name="Kinjo T."/>
            <person name="Motooka D."/>
            <person name="Nabeya D."/>
            <person name="Jung N."/>
            <person name="Uechi K."/>
            <person name="Horii T."/>
            <person name="Iida T."/>
            <person name="Fujita J."/>
            <person name="Nakamura S."/>
        </authorList>
    </citation>
    <scope>NUCLEOTIDE SEQUENCE [LARGE SCALE GENOMIC DNA]</scope>
    <source>
        <strain evidence="4 5">JCM 13574</strain>
    </source>
</reference>
<evidence type="ECO:0000313" key="5">
    <source>
        <dbReference type="Proteomes" id="UP000466517"/>
    </source>
</evidence>
<dbReference type="EMBL" id="AP022610">
    <property type="protein sequence ID" value="BBZ30793.1"/>
    <property type="molecule type" value="Genomic_DNA"/>
</dbReference>
<dbReference type="InterPro" id="IPR018773">
    <property type="entry name" value="MeTrfase_reg_dom_prd"/>
</dbReference>
<feature type="domain" description="PKMT C-terminal winged helix" evidence="3">
    <location>
        <begin position="440"/>
        <end position="525"/>
    </location>
</feature>
<dbReference type="Pfam" id="PF21782">
    <property type="entry name" value="WHD_PKMT"/>
    <property type="match status" value="1"/>
</dbReference>
<gene>
    <name evidence="4" type="ORF">MMAD_50880</name>
</gene>
<dbReference type="InterPro" id="IPR029063">
    <property type="entry name" value="SAM-dependent_MTases_sf"/>
</dbReference>
<dbReference type="SUPFAM" id="SSF53335">
    <property type="entry name" value="S-adenosyl-L-methionine-dependent methyltransferases"/>
    <property type="match status" value="1"/>
</dbReference>
<dbReference type="PANTHER" id="PTHR43667">
    <property type="entry name" value="CYCLOPROPANE-FATTY-ACYL-PHOSPHOLIPID SYNTHASE"/>
    <property type="match status" value="1"/>
</dbReference>
<evidence type="ECO:0008006" key="6">
    <source>
        <dbReference type="Google" id="ProtNLM"/>
    </source>
</evidence>
<dbReference type="InterPro" id="IPR050723">
    <property type="entry name" value="CFA/CMAS"/>
</dbReference>
<evidence type="ECO:0000259" key="1">
    <source>
        <dbReference type="Pfam" id="PF10119"/>
    </source>
</evidence>
<dbReference type="KEGG" id="mmag:MMAD_50880"/>
<dbReference type="CDD" id="cd02440">
    <property type="entry name" value="AdoMet_MTases"/>
    <property type="match status" value="1"/>
</dbReference>
<keyword evidence="5" id="KW-1185">Reference proteome</keyword>
<evidence type="ECO:0000259" key="3">
    <source>
        <dbReference type="Pfam" id="PF21782"/>
    </source>
</evidence>